<evidence type="ECO:0000313" key="16">
    <source>
        <dbReference type="EMBL" id="PCI24982.1"/>
    </source>
</evidence>
<keyword evidence="4 12" id="KW-0963">Cytoplasm</keyword>
<comment type="function">
    <text evidence="12">Catalyzes the attachment of serine to tRNA(Ser). Is also able to aminoacylate tRNA(Sec) with serine, to form the misacylated tRNA L-seryl-tRNA(Sec), which will be further converted into selenocysteinyl-tRNA(Sec).</text>
</comment>
<dbReference type="InterPro" id="IPR042103">
    <property type="entry name" value="SerRS_1_N_sf"/>
</dbReference>
<evidence type="ECO:0000256" key="5">
    <source>
        <dbReference type="ARBA" id="ARBA00022598"/>
    </source>
</evidence>
<feature type="binding site" evidence="13">
    <location>
        <position position="260"/>
    </location>
    <ligand>
        <name>L-serine</name>
        <dbReference type="ChEBI" id="CHEBI:33384"/>
    </ligand>
</feature>
<keyword evidence="8 12" id="KW-0648">Protein biosynthesis</keyword>
<comment type="pathway">
    <text evidence="2 12">Aminoacyl-tRNA biosynthesis; selenocysteinyl-tRNA(Sec) biosynthesis; L-seryl-tRNA(Sec) from L-serine and tRNA(Sec): step 1/1.</text>
</comment>
<dbReference type="EC" id="6.1.1.11" evidence="12"/>
<evidence type="ECO:0000256" key="2">
    <source>
        <dbReference type="ARBA" id="ARBA00005045"/>
    </source>
</evidence>
<evidence type="ECO:0000256" key="10">
    <source>
        <dbReference type="ARBA" id="ARBA00047929"/>
    </source>
</evidence>
<evidence type="ECO:0000256" key="12">
    <source>
        <dbReference type="HAMAP-Rule" id="MF_00176"/>
    </source>
</evidence>
<dbReference type="InterPro" id="IPR015866">
    <property type="entry name" value="Ser-tRNA-synth_1_N"/>
</dbReference>
<evidence type="ECO:0000259" key="15">
    <source>
        <dbReference type="PROSITE" id="PS50862"/>
    </source>
</evidence>
<evidence type="ECO:0000256" key="14">
    <source>
        <dbReference type="PIRSR" id="PIRSR001529-2"/>
    </source>
</evidence>
<comment type="subcellular location">
    <subcellularLocation>
        <location evidence="1 12">Cytoplasm</location>
    </subcellularLocation>
</comment>
<evidence type="ECO:0000313" key="17">
    <source>
        <dbReference type="Proteomes" id="UP000218113"/>
    </source>
</evidence>
<evidence type="ECO:0000256" key="13">
    <source>
        <dbReference type="PIRSR" id="PIRSR001529-1"/>
    </source>
</evidence>
<dbReference type="GO" id="GO:0006434">
    <property type="term" value="P:seryl-tRNA aminoacylation"/>
    <property type="evidence" value="ECO:0007669"/>
    <property type="project" value="UniProtKB-UniRule"/>
</dbReference>
<dbReference type="NCBIfam" id="TIGR00414">
    <property type="entry name" value="serS"/>
    <property type="match status" value="1"/>
</dbReference>
<dbReference type="SUPFAM" id="SSF55681">
    <property type="entry name" value="Class II aaRS and biotin synthetases"/>
    <property type="match status" value="1"/>
</dbReference>
<proteinExistence type="inferred from homology"/>
<evidence type="ECO:0000256" key="6">
    <source>
        <dbReference type="ARBA" id="ARBA00022741"/>
    </source>
</evidence>
<keyword evidence="5 12" id="KW-0436">Ligase</keyword>
<evidence type="ECO:0000256" key="3">
    <source>
        <dbReference type="ARBA" id="ARBA00010728"/>
    </source>
</evidence>
<feature type="binding site" evidence="12 14">
    <location>
        <begin position="347"/>
        <end position="350"/>
    </location>
    <ligand>
        <name>ATP</name>
        <dbReference type="ChEBI" id="CHEBI:30616"/>
    </ligand>
</feature>
<comment type="similarity">
    <text evidence="3 12">Belongs to the class-II aminoacyl-tRNA synthetase family. Type-1 seryl-tRNA synthetase subfamily.</text>
</comment>
<comment type="domain">
    <text evidence="12">Consists of two distinct domains, a catalytic core and a N-terminal extension that is involved in tRNA binding.</text>
</comment>
<dbReference type="GO" id="GO:0016260">
    <property type="term" value="P:selenocysteine biosynthetic process"/>
    <property type="evidence" value="ECO:0007669"/>
    <property type="project" value="UniProtKB-UniRule"/>
</dbReference>
<reference evidence="17" key="1">
    <citation type="submission" date="2017-08" db="EMBL/GenBank/DDBJ databases">
        <title>A dynamic microbial community with high functional redundancy inhabits the cold, oxic subseafloor aquifer.</title>
        <authorList>
            <person name="Tully B.J."/>
            <person name="Wheat C.G."/>
            <person name="Glazer B.T."/>
            <person name="Huber J.A."/>
        </authorList>
    </citation>
    <scope>NUCLEOTIDE SEQUENCE [LARGE SCALE GENOMIC DNA]</scope>
</reference>
<evidence type="ECO:0000256" key="1">
    <source>
        <dbReference type="ARBA" id="ARBA00004496"/>
    </source>
</evidence>
<keyword evidence="7 12" id="KW-0067">ATP-binding</keyword>
<dbReference type="GO" id="GO:0005737">
    <property type="term" value="C:cytoplasm"/>
    <property type="evidence" value="ECO:0007669"/>
    <property type="project" value="UniProtKB-SubCell"/>
</dbReference>
<dbReference type="GO" id="GO:0005524">
    <property type="term" value="F:ATP binding"/>
    <property type="evidence" value="ECO:0007669"/>
    <property type="project" value="UniProtKB-UniRule"/>
</dbReference>
<dbReference type="InterPro" id="IPR045864">
    <property type="entry name" value="aa-tRNA-synth_II/BPL/LPL"/>
</dbReference>
<dbReference type="UniPathway" id="UPA00906">
    <property type="reaction ID" value="UER00895"/>
</dbReference>
<feature type="binding site" evidence="12 14">
    <location>
        <begin position="260"/>
        <end position="262"/>
    </location>
    <ligand>
        <name>ATP</name>
        <dbReference type="ChEBI" id="CHEBI:30616"/>
    </ligand>
</feature>
<feature type="binding site" evidence="13">
    <location>
        <position position="381"/>
    </location>
    <ligand>
        <name>L-serine</name>
        <dbReference type="ChEBI" id="CHEBI:33384"/>
    </ligand>
</feature>
<comment type="catalytic activity">
    <reaction evidence="11 12">
        <text>tRNA(Ser) + L-serine + ATP = L-seryl-tRNA(Ser) + AMP + diphosphate + H(+)</text>
        <dbReference type="Rhea" id="RHEA:12292"/>
        <dbReference type="Rhea" id="RHEA-COMP:9669"/>
        <dbReference type="Rhea" id="RHEA-COMP:9703"/>
        <dbReference type="ChEBI" id="CHEBI:15378"/>
        <dbReference type="ChEBI" id="CHEBI:30616"/>
        <dbReference type="ChEBI" id="CHEBI:33019"/>
        <dbReference type="ChEBI" id="CHEBI:33384"/>
        <dbReference type="ChEBI" id="CHEBI:78442"/>
        <dbReference type="ChEBI" id="CHEBI:78533"/>
        <dbReference type="ChEBI" id="CHEBI:456215"/>
        <dbReference type="EC" id="6.1.1.11"/>
    </reaction>
</comment>
<keyword evidence="9 12" id="KW-0030">Aminoacyl-tRNA synthetase</keyword>
<dbReference type="Pfam" id="PF02403">
    <property type="entry name" value="Seryl_tRNA_N"/>
    <property type="match status" value="1"/>
</dbReference>
<dbReference type="InterPro" id="IPR002314">
    <property type="entry name" value="aa-tRNA-synt_IIb"/>
</dbReference>
<comment type="caution">
    <text evidence="16">The sequence shown here is derived from an EMBL/GenBank/DDBJ whole genome shotgun (WGS) entry which is preliminary data.</text>
</comment>
<evidence type="ECO:0000256" key="4">
    <source>
        <dbReference type="ARBA" id="ARBA00022490"/>
    </source>
</evidence>
<dbReference type="Gene3D" id="3.30.930.10">
    <property type="entry name" value="Bira Bifunctional Protein, Domain 2"/>
    <property type="match status" value="1"/>
</dbReference>
<evidence type="ECO:0000256" key="11">
    <source>
        <dbReference type="ARBA" id="ARBA00048823"/>
    </source>
</evidence>
<evidence type="ECO:0000256" key="9">
    <source>
        <dbReference type="ARBA" id="ARBA00023146"/>
    </source>
</evidence>
<dbReference type="PRINTS" id="PR00981">
    <property type="entry name" value="TRNASYNTHSER"/>
</dbReference>
<comment type="catalytic activity">
    <reaction evidence="10 12">
        <text>tRNA(Sec) + L-serine + ATP = L-seryl-tRNA(Sec) + AMP + diphosphate + H(+)</text>
        <dbReference type="Rhea" id="RHEA:42580"/>
        <dbReference type="Rhea" id="RHEA-COMP:9742"/>
        <dbReference type="Rhea" id="RHEA-COMP:10128"/>
        <dbReference type="ChEBI" id="CHEBI:15378"/>
        <dbReference type="ChEBI" id="CHEBI:30616"/>
        <dbReference type="ChEBI" id="CHEBI:33019"/>
        <dbReference type="ChEBI" id="CHEBI:33384"/>
        <dbReference type="ChEBI" id="CHEBI:78442"/>
        <dbReference type="ChEBI" id="CHEBI:78533"/>
        <dbReference type="ChEBI" id="CHEBI:456215"/>
        <dbReference type="EC" id="6.1.1.11"/>
    </reaction>
</comment>
<keyword evidence="6 12" id="KW-0547">Nucleotide-binding</keyword>
<dbReference type="HAMAP" id="MF_00176">
    <property type="entry name" value="Ser_tRNA_synth_type1"/>
    <property type="match status" value="1"/>
</dbReference>
<dbReference type="Proteomes" id="UP000218113">
    <property type="component" value="Unassembled WGS sequence"/>
</dbReference>
<feature type="binding site" evidence="12 13">
    <location>
        <position position="283"/>
    </location>
    <ligand>
        <name>L-serine</name>
        <dbReference type="ChEBI" id="CHEBI:33384"/>
    </ligand>
</feature>
<sequence length="425" mass="48138">MLDIKLLRENLDLVRTSVTNRKGNVELQIILDLDAKRRDLIFELDQIKKQRNENSGKIGKGAVSAEEKKELIQLTRDMGDKIKSGNVELKEIEEEIYRRILPIPNILHESTPVGKDEEDNVEIRKWKEVVPFDFPPKHHADLGEKLDILDVPRGVKIAQSRFTLVKGAGARLERALISFMLDLHTQEHGYQEMLPPLLVNAKSMTGTGQLPKFEEDLFKTTDGLYLIPSAEVPLTNIFADEILKEDQLPQYVTAFTPCFRSEAGSYGRDTKGYIRQHQFNKVELVKFVHPDSSFEELEKLVNNAEEVLKQLELPYRVLELCSGDIGFSAAKCYDLEVWLPSEGQYREISSCSNCTDFQARRANIKFKPKEGGKARFVHTLNGSGLAVGRTVVAILENYQQADGSIKIPKVLISYMGGLTEIKLPR</sequence>
<dbReference type="PIRSF" id="PIRSF001529">
    <property type="entry name" value="Ser-tRNA-synth_IIa"/>
    <property type="match status" value="1"/>
</dbReference>
<comment type="caution">
    <text evidence="12">Lacks conserved residue(s) required for the propagation of feature annotation.</text>
</comment>
<dbReference type="SUPFAM" id="SSF46589">
    <property type="entry name" value="tRNA-binding arm"/>
    <property type="match status" value="1"/>
</dbReference>
<dbReference type="AlphaFoldDB" id="A0A2A4SUT0"/>
<name>A0A2A4SUT0_9DELT</name>
<dbReference type="GO" id="GO:0004828">
    <property type="term" value="F:serine-tRNA ligase activity"/>
    <property type="evidence" value="ECO:0007669"/>
    <property type="project" value="UniProtKB-UniRule"/>
</dbReference>
<comment type="subunit">
    <text evidence="12">Homodimer. The tRNA molecule binds across the dimer.</text>
</comment>
<dbReference type="Pfam" id="PF00587">
    <property type="entry name" value="tRNA-synt_2b"/>
    <property type="match status" value="1"/>
</dbReference>
<dbReference type="PROSITE" id="PS50862">
    <property type="entry name" value="AA_TRNA_LIGASE_II"/>
    <property type="match status" value="1"/>
</dbReference>
<organism evidence="16 17">
    <name type="scientific">SAR324 cluster bacterium</name>
    <dbReference type="NCBI Taxonomy" id="2024889"/>
    <lineage>
        <taxon>Bacteria</taxon>
        <taxon>Deltaproteobacteria</taxon>
        <taxon>SAR324 cluster</taxon>
    </lineage>
</organism>
<dbReference type="InterPro" id="IPR033729">
    <property type="entry name" value="SerRS_core"/>
</dbReference>
<dbReference type="PANTHER" id="PTHR43697">
    <property type="entry name" value="SERYL-TRNA SYNTHETASE"/>
    <property type="match status" value="1"/>
</dbReference>
<dbReference type="InterPro" id="IPR010978">
    <property type="entry name" value="tRNA-bd_arm"/>
</dbReference>
<dbReference type="PANTHER" id="PTHR43697:SF1">
    <property type="entry name" value="SERINE--TRNA LIGASE"/>
    <property type="match status" value="1"/>
</dbReference>
<evidence type="ECO:0000256" key="7">
    <source>
        <dbReference type="ARBA" id="ARBA00022840"/>
    </source>
</evidence>
<dbReference type="Gene3D" id="1.10.287.40">
    <property type="entry name" value="Serine-tRNA synthetase, tRNA binding domain"/>
    <property type="match status" value="1"/>
</dbReference>
<feature type="domain" description="Aminoacyl-transfer RNA synthetases class-II family profile" evidence="15">
    <location>
        <begin position="138"/>
        <end position="408"/>
    </location>
</feature>
<dbReference type="CDD" id="cd00770">
    <property type="entry name" value="SerRS_core"/>
    <property type="match status" value="1"/>
</dbReference>
<dbReference type="InterPro" id="IPR002317">
    <property type="entry name" value="Ser-tRNA-ligase_type_1"/>
</dbReference>
<evidence type="ECO:0000256" key="8">
    <source>
        <dbReference type="ARBA" id="ARBA00022917"/>
    </source>
</evidence>
<feature type="binding site" evidence="12">
    <location>
        <position position="383"/>
    </location>
    <ligand>
        <name>L-serine</name>
        <dbReference type="ChEBI" id="CHEBI:33384"/>
    </ligand>
</feature>
<accession>A0A2A4SUT0</accession>
<dbReference type="InterPro" id="IPR006195">
    <property type="entry name" value="aa-tRNA-synth_II"/>
</dbReference>
<dbReference type="EMBL" id="NVSR01000117">
    <property type="protein sequence ID" value="PCI24982.1"/>
    <property type="molecule type" value="Genomic_DNA"/>
</dbReference>
<protein>
    <recommendedName>
        <fullName evidence="12">Serine--tRNA ligase</fullName>
        <ecNumber evidence="12">6.1.1.11</ecNumber>
    </recommendedName>
    <alternativeName>
        <fullName evidence="12">Seryl-tRNA synthetase</fullName>
        <shortName evidence="12">SerRS</shortName>
    </alternativeName>
    <alternativeName>
        <fullName evidence="12">Seryl-tRNA(Ser/Sec) synthetase</fullName>
    </alternativeName>
</protein>
<gene>
    <name evidence="12" type="primary">serS</name>
    <name evidence="16" type="ORF">COB67_11130</name>
</gene>